<feature type="domain" description="Ice-binding protein C-terminal" evidence="1">
    <location>
        <begin position="65"/>
        <end position="88"/>
    </location>
</feature>
<dbReference type="InterPro" id="IPR013424">
    <property type="entry name" value="Ice-binding_C"/>
</dbReference>
<dbReference type="NCBIfam" id="TIGR02595">
    <property type="entry name" value="PEP_CTERM"/>
    <property type="match status" value="1"/>
</dbReference>
<dbReference type="AlphaFoldDB" id="A0A7W9X187"/>
<organism evidence="2 3">
    <name type="scientific">Massilia aurea</name>
    <dbReference type="NCBI Taxonomy" id="373040"/>
    <lineage>
        <taxon>Bacteria</taxon>
        <taxon>Pseudomonadati</taxon>
        <taxon>Pseudomonadota</taxon>
        <taxon>Betaproteobacteria</taxon>
        <taxon>Burkholderiales</taxon>
        <taxon>Oxalobacteraceae</taxon>
        <taxon>Telluria group</taxon>
        <taxon>Massilia</taxon>
    </lineage>
</organism>
<dbReference type="EMBL" id="JACHBX010000003">
    <property type="protein sequence ID" value="MBB6134640.1"/>
    <property type="molecule type" value="Genomic_DNA"/>
</dbReference>
<accession>A0A7W9X187</accession>
<name>A0A7W9X187_9BURK</name>
<keyword evidence="3" id="KW-1185">Reference proteome</keyword>
<proteinExistence type="predicted"/>
<evidence type="ECO:0000313" key="3">
    <source>
        <dbReference type="Proteomes" id="UP000540787"/>
    </source>
</evidence>
<reference evidence="2 3" key="1">
    <citation type="submission" date="2020-08" db="EMBL/GenBank/DDBJ databases">
        <title>The Agave Microbiome: Exploring the role of microbial communities in plant adaptations to desert environments.</title>
        <authorList>
            <person name="Partida-Martinez L.P."/>
        </authorList>
    </citation>
    <scope>NUCLEOTIDE SEQUENCE [LARGE SCALE GENOMIC DNA]</scope>
    <source>
        <strain evidence="2 3">AT3.2</strain>
    </source>
</reference>
<comment type="caution">
    <text evidence="2">The sequence shown here is derived from an EMBL/GenBank/DDBJ whole genome shotgun (WGS) entry which is preliminary data.</text>
</comment>
<evidence type="ECO:0000313" key="2">
    <source>
        <dbReference type="EMBL" id="MBB6134640.1"/>
    </source>
</evidence>
<protein>
    <recommendedName>
        <fullName evidence="1">Ice-binding protein C-terminal domain-containing protein</fullName>
    </recommendedName>
</protein>
<gene>
    <name evidence="2" type="ORF">HD842_002798</name>
</gene>
<sequence>MENLIALNDDLTTGSFGQAGFTIALSAGIDYFLVETGFSNASAGSYSTVITGLNGGTATLANVTDVPEPATMRLLGLGMAGLMAARRRT</sequence>
<dbReference type="Pfam" id="PF07589">
    <property type="entry name" value="PEP-CTERM"/>
    <property type="match status" value="1"/>
</dbReference>
<dbReference type="RefSeq" id="WP_221290602.1">
    <property type="nucleotide sequence ID" value="NZ_JACHBX010000003.1"/>
</dbReference>
<evidence type="ECO:0000259" key="1">
    <source>
        <dbReference type="Pfam" id="PF07589"/>
    </source>
</evidence>
<dbReference type="Proteomes" id="UP000540787">
    <property type="component" value="Unassembled WGS sequence"/>
</dbReference>